<name>A0ABP8TNV8_9ACTN</name>
<reference evidence="3" key="1">
    <citation type="journal article" date="2019" name="Int. J. Syst. Evol. Microbiol.">
        <title>The Global Catalogue of Microorganisms (GCM) 10K type strain sequencing project: providing services to taxonomists for standard genome sequencing and annotation.</title>
        <authorList>
            <consortium name="The Broad Institute Genomics Platform"/>
            <consortium name="The Broad Institute Genome Sequencing Center for Infectious Disease"/>
            <person name="Wu L."/>
            <person name="Ma J."/>
        </authorList>
    </citation>
    <scope>NUCLEOTIDE SEQUENCE [LARGE SCALE GENOMIC DNA]</scope>
    <source>
        <strain evidence="3">JCM 17938</strain>
    </source>
</reference>
<dbReference type="SUPFAM" id="SSF53335">
    <property type="entry name" value="S-adenosyl-L-methionine-dependent methyltransferases"/>
    <property type="match status" value="1"/>
</dbReference>
<dbReference type="InterPro" id="IPR029063">
    <property type="entry name" value="SAM-dependent_MTases_sf"/>
</dbReference>
<dbReference type="Gene3D" id="3.40.50.150">
    <property type="entry name" value="Vaccinia Virus protein VP39"/>
    <property type="match status" value="1"/>
</dbReference>
<dbReference type="CDD" id="cd02440">
    <property type="entry name" value="AdoMet_MTases"/>
    <property type="match status" value="1"/>
</dbReference>
<dbReference type="PANTHER" id="PTHR43591">
    <property type="entry name" value="METHYLTRANSFERASE"/>
    <property type="match status" value="1"/>
</dbReference>
<keyword evidence="3" id="KW-1185">Reference proteome</keyword>
<feature type="domain" description="Methyltransferase type 11" evidence="1">
    <location>
        <begin position="105"/>
        <end position="202"/>
    </location>
</feature>
<sequence length="331" mass="35964">MAQQLDSIALYWFTGTGASAVRWYWEAARGISATRTPPTTSPAAAPSFTGANCWLARTPREEISLTSVDFDELATAMEQGLAFLEPVTAAIVSHLPGLALDASLLDIACGTGEPGLTLMRQAVDRQLLGVDAAGMMVEVARRKAASEGLSGARFEIMDAQRLELPDAQVDAVVSRFGLLSFADPVASAREAVRVLRTDGLLSVAVWDSLNKNILAYATASALEERLPSGLAALLTDLEQFAMPGRRERWLTDAGLSQVDSDFFPWTVTFPDEASMWEFTTGPGLFQQVFSTLDADALDAVRERFGRLLGEYQRSDGSYALPYVCRLIWGRR</sequence>
<protein>
    <recommendedName>
        <fullName evidence="1">Methyltransferase type 11 domain-containing protein</fullName>
    </recommendedName>
</protein>
<dbReference type="Pfam" id="PF08241">
    <property type="entry name" value="Methyltransf_11"/>
    <property type="match status" value="1"/>
</dbReference>
<proteinExistence type="predicted"/>
<gene>
    <name evidence="2" type="ORF">GCM10023195_55670</name>
</gene>
<dbReference type="InterPro" id="IPR013216">
    <property type="entry name" value="Methyltransf_11"/>
</dbReference>
<evidence type="ECO:0000259" key="1">
    <source>
        <dbReference type="Pfam" id="PF08241"/>
    </source>
</evidence>
<dbReference type="Proteomes" id="UP001500212">
    <property type="component" value="Unassembled WGS sequence"/>
</dbReference>
<accession>A0ABP8TNV8</accession>
<evidence type="ECO:0000313" key="3">
    <source>
        <dbReference type="Proteomes" id="UP001500212"/>
    </source>
</evidence>
<evidence type="ECO:0000313" key="2">
    <source>
        <dbReference type="EMBL" id="GAA4612917.1"/>
    </source>
</evidence>
<organism evidence="2 3">
    <name type="scientific">Actinoallomurus liliacearum</name>
    <dbReference type="NCBI Taxonomy" id="1080073"/>
    <lineage>
        <taxon>Bacteria</taxon>
        <taxon>Bacillati</taxon>
        <taxon>Actinomycetota</taxon>
        <taxon>Actinomycetes</taxon>
        <taxon>Streptosporangiales</taxon>
        <taxon>Thermomonosporaceae</taxon>
        <taxon>Actinoallomurus</taxon>
    </lineage>
</organism>
<comment type="caution">
    <text evidence="2">The sequence shown here is derived from an EMBL/GenBank/DDBJ whole genome shotgun (WGS) entry which is preliminary data.</text>
</comment>
<dbReference type="EMBL" id="BAABHJ010000022">
    <property type="protein sequence ID" value="GAA4612917.1"/>
    <property type="molecule type" value="Genomic_DNA"/>
</dbReference>